<comment type="caution">
    <text evidence="2">The sequence shown here is derived from an EMBL/GenBank/DDBJ whole genome shotgun (WGS) entry which is preliminary data.</text>
</comment>
<accession>A0A397SQM5</accession>
<protein>
    <submittedName>
        <fullName evidence="2">Uncharacterized protein</fullName>
    </submittedName>
</protein>
<reference evidence="2 3" key="1">
    <citation type="submission" date="2018-06" db="EMBL/GenBank/DDBJ databases">
        <title>Comparative genomics reveals the genomic features of Rhizophagus irregularis, R. cerebriforme, R. diaphanum and Gigaspora rosea, and their symbiotic lifestyle signature.</title>
        <authorList>
            <person name="Morin E."/>
            <person name="San Clemente H."/>
            <person name="Chen E.C.H."/>
            <person name="De La Providencia I."/>
            <person name="Hainaut M."/>
            <person name="Kuo A."/>
            <person name="Kohler A."/>
            <person name="Murat C."/>
            <person name="Tang N."/>
            <person name="Roy S."/>
            <person name="Loubradou J."/>
            <person name="Henrissat B."/>
            <person name="Grigoriev I.V."/>
            <person name="Corradi N."/>
            <person name="Roux C."/>
            <person name="Martin F.M."/>
        </authorList>
    </citation>
    <scope>NUCLEOTIDE SEQUENCE [LARGE SCALE GENOMIC DNA]</scope>
    <source>
        <strain evidence="2 3">DAOM 227022</strain>
    </source>
</reference>
<feature type="region of interest" description="Disordered" evidence="1">
    <location>
        <begin position="36"/>
        <end position="70"/>
    </location>
</feature>
<evidence type="ECO:0000313" key="3">
    <source>
        <dbReference type="Proteomes" id="UP000265703"/>
    </source>
</evidence>
<name>A0A397SQM5_9GLOM</name>
<dbReference type="EMBL" id="QKYT01000336">
    <property type="protein sequence ID" value="RIA86926.1"/>
    <property type="molecule type" value="Genomic_DNA"/>
</dbReference>
<gene>
    <name evidence="2" type="ORF">C1645_828522</name>
</gene>
<keyword evidence="3" id="KW-1185">Reference proteome</keyword>
<evidence type="ECO:0000256" key="1">
    <source>
        <dbReference type="SAM" id="MobiDB-lite"/>
    </source>
</evidence>
<proteinExistence type="predicted"/>
<evidence type="ECO:0000313" key="2">
    <source>
        <dbReference type="EMBL" id="RIA86926.1"/>
    </source>
</evidence>
<dbReference type="Proteomes" id="UP000265703">
    <property type="component" value="Unassembled WGS sequence"/>
</dbReference>
<organism evidence="2 3">
    <name type="scientific">Glomus cerebriforme</name>
    <dbReference type="NCBI Taxonomy" id="658196"/>
    <lineage>
        <taxon>Eukaryota</taxon>
        <taxon>Fungi</taxon>
        <taxon>Fungi incertae sedis</taxon>
        <taxon>Mucoromycota</taxon>
        <taxon>Glomeromycotina</taxon>
        <taxon>Glomeromycetes</taxon>
        <taxon>Glomerales</taxon>
        <taxon>Glomeraceae</taxon>
        <taxon>Glomus</taxon>
    </lineage>
</organism>
<dbReference type="AlphaFoldDB" id="A0A397SQM5"/>
<sequence>MATVELDESSLPDDDNIIWPTLRPSPIIPQECHTIDPPPIAVVSSNSSPGPSKSKKSIQPGRNRKTQKSKAAELRHAYTALQLHIKNLFTYPCSPLISMLNASVGHTHKRNFTSELIEESIWLDRLPLYDWYKLAETYSNALSSILMDWQDNFHAHISNSLVNTLS</sequence>